<evidence type="ECO:0000256" key="1">
    <source>
        <dbReference type="SAM" id="MobiDB-lite"/>
    </source>
</evidence>
<feature type="region of interest" description="Disordered" evidence="1">
    <location>
        <begin position="355"/>
        <end position="406"/>
    </location>
</feature>
<feature type="region of interest" description="Disordered" evidence="1">
    <location>
        <begin position="429"/>
        <end position="457"/>
    </location>
</feature>
<reference evidence="2 3" key="1">
    <citation type="journal article" date="2008" name="Nature">
        <title>The Phaeodactylum genome reveals the evolutionary history of diatom genomes.</title>
        <authorList>
            <person name="Bowler C."/>
            <person name="Allen A.E."/>
            <person name="Badger J.H."/>
            <person name="Grimwood J."/>
            <person name="Jabbari K."/>
            <person name="Kuo A."/>
            <person name="Maheswari U."/>
            <person name="Martens C."/>
            <person name="Maumus F."/>
            <person name="Otillar R.P."/>
            <person name="Rayko E."/>
            <person name="Salamov A."/>
            <person name="Vandepoele K."/>
            <person name="Beszteri B."/>
            <person name="Gruber A."/>
            <person name="Heijde M."/>
            <person name="Katinka M."/>
            <person name="Mock T."/>
            <person name="Valentin K."/>
            <person name="Verret F."/>
            <person name="Berges J.A."/>
            <person name="Brownlee C."/>
            <person name="Cadoret J.P."/>
            <person name="Chiovitti A."/>
            <person name="Choi C.J."/>
            <person name="Coesel S."/>
            <person name="De Martino A."/>
            <person name="Detter J.C."/>
            <person name="Durkin C."/>
            <person name="Falciatore A."/>
            <person name="Fournet J."/>
            <person name="Haruta M."/>
            <person name="Huysman M.J."/>
            <person name="Jenkins B.D."/>
            <person name="Jiroutova K."/>
            <person name="Jorgensen R.E."/>
            <person name="Joubert Y."/>
            <person name="Kaplan A."/>
            <person name="Kroger N."/>
            <person name="Kroth P.G."/>
            <person name="La Roche J."/>
            <person name="Lindquist E."/>
            <person name="Lommer M."/>
            <person name="Martin-Jezequel V."/>
            <person name="Lopez P.J."/>
            <person name="Lucas S."/>
            <person name="Mangogna M."/>
            <person name="McGinnis K."/>
            <person name="Medlin L.K."/>
            <person name="Montsant A."/>
            <person name="Oudot-Le Secq M.P."/>
            <person name="Napoli C."/>
            <person name="Obornik M."/>
            <person name="Parker M.S."/>
            <person name="Petit J.L."/>
            <person name="Porcel B.M."/>
            <person name="Poulsen N."/>
            <person name="Robison M."/>
            <person name="Rychlewski L."/>
            <person name="Rynearson T.A."/>
            <person name="Schmutz J."/>
            <person name="Shapiro H."/>
            <person name="Siaut M."/>
            <person name="Stanley M."/>
            <person name="Sussman M.R."/>
            <person name="Taylor A.R."/>
            <person name="Vardi A."/>
            <person name="von Dassow P."/>
            <person name="Vyverman W."/>
            <person name="Willis A."/>
            <person name="Wyrwicz L.S."/>
            <person name="Rokhsar D.S."/>
            <person name="Weissenbach J."/>
            <person name="Armbrust E.V."/>
            <person name="Green B.R."/>
            <person name="Van de Peer Y."/>
            <person name="Grigoriev I.V."/>
        </authorList>
    </citation>
    <scope>NUCLEOTIDE SEQUENCE [LARGE SCALE GENOMIC DNA]</scope>
    <source>
        <strain evidence="2 3">CCAP 1055/1</strain>
    </source>
</reference>
<feature type="region of interest" description="Disordered" evidence="1">
    <location>
        <begin position="1"/>
        <end position="55"/>
    </location>
</feature>
<gene>
    <name evidence="2" type="ORF">PHATRDRAFT_bd1101</name>
</gene>
<dbReference type="Proteomes" id="UP000000759">
    <property type="component" value="Unassembled WGS sequence"/>
</dbReference>
<name>B7S4G8_PHATC</name>
<feature type="compositionally biased region" description="Acidic residues" evidence="1">
    <location>
        <begin position="30"/>
        <end position="42"/>
    </location>
</feature>
<dbReference type="GeneID" id="7204861"/>
<feature type="compositionally biased region" description="Basic and acidic residues" evidence="1">
    <location>
        <begin position="380"/>
        <end position="389"/>
    </location>
</feature>
<keyword evidence="3" id="KW-1185">Reference proteome</keyword>
<protein>
    <submittedName>
        <fullName evidence="2">Uncharacterized protein</fullName>
    </submittedName>
</protein>
<dbReference type="KEGG" id="pti:PHATRDRAFT_bd1101"/>
<accession>B7S4G8</accession>
<proteinExistence type="predicted"/>
<evidence type="ECO:0000313" key="3">
    <source>
        <dbReference type="Proteomes" id="UP000000759"/>
    </source>
</evidence>
<dbReference type="PaxDb" id="2850-Phatrdraft1101"/>
<dbReference type="HOGENOM" id="CLU_609015_0_0_1"/>
<dbReference type="EMBL" id="DS999287">
    <property type="protein sequence ID" value="EEC42558.1"/>
    <property type="molecule type" value="Genomic_DNA"/>
</dbReference>
<dbReference type="InParanoid" id="B7S4G8"/>
<sequence length="480" mass="52765">MVSTRSVRVQPPSEGGPVGADDPSVGDPPPSDDDGEDDDDAGTEPSNGSSLPAQVIRVHQTPRFSISPSLSQGRRAILDYSIPKIAKLYVSATKPLSKTEFDIKAGALTPLLSSLALRAREHGRHGHGSNGILKIPNNITIPNGASKLLIKEYGQISLPHIRNYVGTFANTETREVQDDEALYQCLKVSLTHEAMAKIDLYETEWTVAGEPSGVAMLKVIIRQAYIDTNATTMHVCTKLSKLDSYMESLAEHNVTLFNEYVYEQLHALTARGEQTLDLLPNLFKGYEAAKDTQFLEYIRKKKAEFEEGTVFLEPEILMSQASIKYRTLVEKGEWDAPSESEAKILALTTQVKELQAKKSEKPKSKAKGDSKGKKKKGKKSDKPKTDKYASLKKPSASEPHTKTFDGDKIKFCTNHQAWGMHLASECKGYGLEKDSNGKPIPKGSEPNATDKKGPPSKLHAAIMRMSKALTTKIEKAKTKE</sequence>
<evidence type="ECO:0000313" key="2">
    <source>
        <dbReference type="EMBL" id="EEC42558.1"/>
    </source>
</evidence>
<organism evidence="2 3">
    <name type="scientific">Phaeodactylum tricornutum (strain CCAP 1055/1)</name>
    <dbReference type="NCBI Taxonomy" id="556484"/>
    <lineage>
        <taxon>Eukaryota</taxon>
        <taxon>Sar</taxon>
        <taxon>Stramenopiles</taxon>
        <taxon>Ochrophyta</taxon>
        <taxon>Bacillariophyta</taxon>
        <taxon>Bacillariophyceae</taxon>
        <taxon>Bacillariophycidae</taxon>
        <taxon>Naviculales</taxon>
        <taxon>Phaeodactylaceae</taxon>
        <taxon>Phaeodactylum</taxon>
    </lineage>
</organism>
<feature type="non-terminal residue" evidence="2">
    <location>
        <position position="480"/>
    </location>
</feature>
<dbReference type="RefSeq" id="XP_002176461.1">
    <property type="nucleotide sequence ID" value="XM_002176425.2"/>
</dbReference>
<feature type="compositionally biased region" description="Basic and acidic residues" evidence="1">
    <location>
        <begin position="355"/>
        <end position="371"/>
    </location>
</feature>
<reference evidence="3" key="2">
    <citation type="submission" date="2008-08" db="EMBL/GenBank/DDBJ databases">
        <authorList>
            <consortium name="Diatom Consortium"/>
            <person name="Grigoriev I."/>
            <person name="Grimwood J."/>
            <person name="Kuo A."/>
            <person name="Otillar R.P."/>
            <person name="Salamov A."/>
            <person name="Detter J.C."/>
            <person name="Lindquist E."/>
            <person name="Shapiro H."/>
            <person name="Lucas S."/>
            <person name="Glavina del Rio T."/>
            <person name="Pitluck S."/>
            <person name="Rokhsar D."/>
            <person name="Bowler C."/>
        </authorList>
    </citation>
    <scope>GENOME REANNOTATION</scope>
    <source>
        <strain evidence="3">CCAP 1055/1</strain>
    </source>
</reference>
<dbReference type="AlphaFoldDB" id="B7S4G8"/>